<dbReference type="SMART" id="SM01283">
    <property type="entry name" value="Costars"/>
    <property type="match status" value="1"/>
</dbReference>
<protein>
    <submittedName>
        <fullName evidence="3">Actin-binding protein rho-activating</fullName>
    </submittedName>
</protein>
<dbReference type="EMBL" id="KV621041">
    <property type="protein sequence ID" value="OPL20153.1"/>
    <property type="molecule type" value="Genomic_DNA"/>
</dbReference>
<dbReference type="SMR" id="A0A3R5TFC3"/>
<organism evidence="3 4">
    <name type="scientific">Mytilus galloprovincialis</name>
    <name type="common">Mediterranean mussel</name>
    <dbReference type="NCBI Taxonomy" id="29158"/>
    <lineage>
        <taxon>Eukaryota</taxon>
        <taxon>Metazoa</taxon>
        <taxon>Spiralia</taxon>
        <taxon>Lophotrochozoa</taxon>
        <taxon>Mollusca</taxon>
        <taxon>Bivalvia</taxon>
        <taxon>Autobranchia</taxon>
        <taxon>Pteriomorphia</taxon>
        <taxon>Mytilida</taxon>
        <taxon>Mytiloidea</taxon>
        <taxon>Mytilidae</taxon>
        <taxon>Mytilinae</taxon>
        <taxon>Mytilus</taxon>
    </lineage>
</organism>
<feature type="region of interest" description="Disordered" evidence="1">
    <location>
        <begin position="74"/>
        <end position="105"/>
    </location>
</feature>
<reference evidence="3 4" key="1">
    <citation type="journal article" date="2016" name="PLoS ONE">
        <title>A First Insight into the Genome of the Filter-Feeder Mussel Mytilus galloprovincialis.</title>
        <authorList>
            <person name="Murgarella M."/>
            <person name="Puiu D."/>
            <person name="Novoa B."/>
            <person name="Figueras A."/>
            <person name="Posada D."/>
            <person name="Canchaya C."/>
        </authorList>
    </citation>
    <scope>NUCLEOTIDE SEQUENCE [LARGE SCALE GENOMIC DNA]</scope>
    <source>
        <tissue evidence="3">Muscle</tissue>
    </source>
</reference>
<dbReference type="PANTHER" id="PTHR22739">
    <property type="entry name" value="STRIATED MUSCLE ACTIVATOR OF RHO-DEPENDENT SIGNALING-RELATED"/>
    <property type="match status" value="1"/>
</dbReference>
<name>A0A3R5TFC3_MYTGA</name>
<dbReference type="Gene3D" id="1.10.10.1540">
    <property type="entry name" value="Costar domain"/>
    <property type="match status" value="1"/>
</dbReference>
<dbReference type="Proteomes" id="UP000266721">
    <property type="component" value="Unassembled WGS sequence"/>
</dbReference>
<dbReference type="AlphaFoldDB" id="A0A3R5TFC3"/>
<feature type="domain" description="Costars" evidence="2">
    <location>
        <begin position="106"/>
        <end position="182"/>
    </location>
</feature>
<gene>
    <name evidence="3" type="ORF">AM593_10098</name>
</gene>
<dbReference type="GO" id="GO:0035025">
    <property type="term" value="P:positive regulation of Rho protein signal transduction"/>
    <property type="evidence" value="ECO:0007669"/>
    <property type="project" value="InterPro"/>
</dbReference>
<proteinExistence type="predicted"/>
<evidence type="ECO:0000313" key="3">
    <source>
        <dbReference type="EMBL" id="OPL20153.1"/>
    </source>
</evidence>
<dbReference type="GO" id="GO:0003779">
    <property type="term" value="F:actin binding"/>
    <property type="evidence" value="ECO:0007669"/>
    <property type="project" value="InterPro"/>
</dbReference>
<evidence type="ECO:0000259" key="2">
    <source>
        <dbReference type="SMART" id="SM01283"/>
    </source>
</evidence>
<feature type="non-terminal residue" evidence="3">
    <location>
        <position position="1"/>
    </location>
</feature>
<dbReference type="InterPro" id="IPR027817">
    <property type="entry name" value="Costars_dom"/>
</dbReference>
<dbReference type="Pfam" id="PF14705">
    <property type="entry name" value="Costars"/>
    <property type="match status" value="1"/>
</dbReference>
<dbReference type="GO" id="GO:0045944">
    <property type="term" value="P:positive regulation of transcription by RNA polymerase II"/>
    <property type="evidence" value="ECO:0007669"/>
    <property type="project" value="TreeGrafter"/>
</dbReference>
<keyword evidence="4" id="KW-1185">Reference proteome</keyword>
<dbReference type="PANTHER" id="PTHR22739:SF7">
    <property type="entry name" value="EG:152A3.3 PROTEIN-RELATED"/>
    <property type="match status" value="1"/>
</dbReference>
<dbReference type="InterPro" id="IPR038095">
    <property type="entry name" value="Costars_sf"/>
</dbReference>
<dbReference type="InterPro" id="IPR026111">
    <property type="entry name" value="Abra"/>
</dbReference>
<evidence type="ECO:0000313" key="4">
    <source>
        <dbReference type="Proteomes" id="UP000266721"/>
    </source>
</evidence>
<dbReference type="GO" id="GO:0030017">
    <property type="term" value="C:sarcomere"/>
    <property type="evidence" value="ECO:0007669"/>
    <property type="project" value="TreeGrafter"/>
</dbReference>
<accession>A0A3R5TFC3</accession>
<evidence type="ECO:0000256" key="1">
    <source>
        <dbReference type="SAM" id="MobiDB-lite"/>
    </source>
</evidence>
<sequence>MFGSYVLCKYWILLAMSGVSQIFYFGRNTTPSFVVIMEQEMDEQPLTNRVQMWQKRADDHKEKQLINPFSDWEGASHRQKLSKDDENYGRPVSGSQTEFRGKQAGEQSSREVISLCYVIYDLGKHQEDGSYNITFGELFETFLMISNNLVGTLLRARKYKFVEFEGEMLYQGRDEEKVITLRTLPERP</sequence>